<dbReference type="STRING" id="312017.W7XFB6"/>
<dbReference type="GeneID" id="24439867"/>
<dbReference type="Proteomes" id="UP000009168">
    <property type="component" value="Unassembled WGS sequence"/>
</dbReference>
<dbReference type="KEGG" id="tet:TTHERM_000623100"/>
<gene>
    <name evidence="3" type="ORF">TTHERM_000623100</name>
</gene>
<dbReference type="AlphaFoldDB" id="W7XFB6"/>
<keyword evidence="1" id="KW-0175">Coiled coil</keyword>
<sequence>MHLLFKQLLIILFMLLFLKQTSSSQNIITQQYISYHVIQDCAKKIMAEFIMRENICQEQNQKNKQKILQNIITSQLKMNNQKIELNNISEILQLVEQIKPIQDLTKDQMILGNNLNEISFLNQIRQIEEFHQVNKGQFKQKSQGNLQQMIEESLNNKTDQIQNEESYFNEQQEQMKLYQKHFQFRLNSLEELEAYQEEKENQNIIENVQKEFEQKEHFSLESDQYNQNQISLKQEKDPNFWKQQLEWLQESFQNEKKNYEQVISKLQKDKEQLQDVLNNIKNKNEKFQENQDLQNLINVLETINLDLEPLKLIQSNSGQQQQKDL</sequence>
<name>W7XFB6_TETTS</name>
<feature type="chain" id="PRO_5004906800" description="Transmembrane protein" evidence="2">
    <location>
        <begin position="25"/>
        <end position="325"/>
    </location>
</feature>
<dbReference type="RefSeq" id="XP_012654767.1">
    <property type="nucleotide sequence ID" value="XM_012799313.1"/>
</dbReference>
<evidence type="ECO:0000256" key="2">
    <source>
        <dbReference type="SAM" id="SignalP"/>
    </source>
</evidence>
<protein>
    <recommendedName>
        <fullName evidence="5">Transmembrane protein</fullName>
    </recommendedName>
</protein>
<feature type="coiled-coil region" evidence="1">
    <location>
        <begin position="242"/>
        <end position="290"/>
    </location>
</feature>
<evidence type="ECO:0000313" key="3">
    <source>
        <dbReference type="EMBL" id="EWS72691.1"/>
    </source>
</evidence>
<dbReference type="EMBL" id="GG662540">
    <property type="protein sequence ID" value="EWS72691.1"/>
    <property type="molecule type" value="Genomic_DNA"/>
</dbReference>
<feature type="signal peptide" evidence="2">
    <location>
        <begin position="1"/>
        <end position="24"/>
    </location>
</feature>
<keyword evidence="4" id="KW-1185">Reference proteome</keyword>
<organism evidence="3 4">
    <name type="scientific">Tetrahymena thermophila (strain SB210)</name>
    <dbReference type="NCBI Taxonomy" id="312017"/>
    <lineage>
        <taxon>Eukaryota</taxon>
        <taxon>Sar</taxon>
        <taxon>Alveolata</taxon>
        <taxon>Ciliophora</taxon>
        <taxon>Intramacronucleata</taxon>
        <taxon>Oligohymenophorea</taxon>
        <taxon>Hymenostomatida</taxon>
        <taxon>Tetrahymenina</taxon>
        <taxon>Tetrahymenidae</taxon>
        <taxon>Tetrahymena</taxon>
    </lineage>
</organism>
<proteinExistence type="predicted"/>
<keyword evidence="2" id="KW-0732">Signal</keyword>
<evidence type="ECO:0000256" key="1">
    <source>
        <dbReference type="SAM" id="Coils"/>
    </source>
</evidence>
<evidence type="ECO:0000313" key="4">
    <source>
        <dbReference type="Proteomes" id="UP000009168"/>
    </source>
</evidence>
<evidence type="ECO:0008006" key="5">
    <source>
        <dbReference type="Google" id="ProtNLM"/>
    </source>
</evidence>
<accession>W7XFB6</accession>
<dbReference type="InParanoid" id="W7XFB6"/>
<reference evidence="4" key="1">
    <citation type="journal article" date="2006" name="PLoS Biol.">
        <title>Macronuclear genome sequence of the ciliate Tetrahymena thermophila, a model eukaryote.</title>
        <authorList>
            <person name="Eisen J.A."/>
            <person name="Coyne R.S."/>
            <person name="Wu M."/>
            <person name="Wu D."/>
            <person name="Thiagarajan M."/>
            <person name="Wortman J.R."/>
            <person name="Badger J.H."/>
            <person name="Ren Q."/>
            <person name="Amedeo P."/>
            <person name="Jones K.M."/>
            <person name="Tallon L.J."/>
            <person name="Delcher A.L."/>
            <person name="Salzberg S.L."/>
            <person name="Silva J.C."/>
            <person name="Haas B.J."/>
            <person name="Majoros W.H."/>
            <person name="Farzad M."/>
            <person name="Carlton J.M."/>
            <person name="Smith R.K. Jr."/>
            <person name="Garg J."/>
            <person name="Pearlman R.E."/>
            <person name="Karrer K.M."/>
            <person name="Sun L."/>
            <person name="Manning G."/>
            <person name="Elde N.C."/>
            <person name="Turkewitz A.P."/>
            <person name="Asai D.J."/>
            <person name="Wilkes D.E."/>
            <person name="Wang Y."/>
            <person name="Cai H."/>
            <person name="Collins K."/>
            <person name="Stewart B.A."/>
            <person name="Lee S.R."/>
            <person name="Wilamowska K."/>
            <person name="Weinberg Z."/>
            <person name="Ruzzo W.L."/>
            <person name="Wloga D."/>
            <person name="Gaertig J."/>
            <person name="Frankel J."/>
            <person name="Tsao C.-C."/>
            <person name="Gorovsky M.A."/>
            <person name="Keeling P.J."/>
            <person name="Waller R.F."/>
            <person name="Patron N.J."/>
            <person name="Cherry J.M."/>
            <person name="Stover N.A."/>
            <person name="Krieger C.J."/>
            <person name="del Toro C."/>
            <person name="Ryder H.F."/>
            <person name="Williamson S.C."/>
            <person name="Barbeau R.A."/>
            <person name="Hamilton E.P."/>
            <person name="Orias E."/>
        </authorList>
    </citation>
    <scope>NUCLEOTIDE SEQUENCE [LARGE SCALE GENOMIC DNA]</scope>
    <source>
        <strain evidence="4">SB210</strain>
    </source>
</reference>